<keyword evidence="1" id="KW-0560">Oxidoreductase</keyword>
<comment type="caution">
    <text evidence="1">The sequence shown here is derived from an EMBL/GenBank/DDBJ whole genome shotgun (WGS) entry which is preliminary data.</text>
</comment>
<reference evidence="1" key="2">
    <citation type="journal article" date="2022" name="New Phytol.">
        <title>Evolutionary transition to the ectomycorrhizal habit in the genomes of a hyperdiverse lineage of mushroom-forming fungi.</title>
        <authorList>
            <person name="Looney B."/>
            <person name="Miyauchi S."/>
            <person name="Morin E."/>
            <person name="Drula E."/>
            <person name="Courty P.E."/>
            <person name="Kohler A."/>
            <person name="Kuo A."/>
            <person name="LaButti K."/>
            <person name="Pangilinan J."/>
            <person name="Lipzen A."/>
            <person name="Riley R."/>
            <person name="Andreopoulos W."/>
            <person name="He G."/>
            <person name="Johnson J."/>
            <person name="Nolan M."/>
            <person name="Tritt A."/>
            <person name="Barry K.W."/>
            <person name="Grigoriev I.V."/>
            <person name="Nagy L.G."/>
            <person name="Hibbett D."/>
            <person name="Henrissat B."/>
            <person name="Matheny P.B."/>
            <person name="Labbe J."/>
            <person name="Martin F.M."/>
        </authorList>
    </citation>
    <scope>NUCLEOTIDE SEQUENCE</scope>
    <source>
        <strain evidence="1">FP105234-sp</strain>
    </source>
</reference>
<organism evidence="1 2">
    <name type="scientific">Auriscalpium vulgare</name>
    <dbReference type="NCBI Taxonomy" id="40419"/>
    <lineage>
        <taxon>Eukaryota</taxon>
        <taxon>Fungi</taxon>
        <taxon>Dikarya</taxon>
        <taxon>Basidiomycota</taxon>
        <taxon>Agaricomycotina</taxon>
        <taxon>Agaricomycetes</taxon>
        <taxon>Russulales</taxon>
        <taxon>Auriscalpiaceae</taxon>
        <taxon>Auriscalpium</taxon>
    </lineage>
</organism>
<dbReference type="Proteomes" id="UP000814033">
    <property type="component" value="Unassembled WGS sequence"/>
</dbReference>
<gene>
    <name evidence="1" type="ORF">FA95DRAFT_1661855</name>
</gene>
<proteinExistence type="predicted"/>
<keyword evidence="1" id="KW-0503">Monooxygenase</keyword>
<sequence length="501" mass="56378">MAHLPLFAQIFAGGVVAWCAYRVVYNLYFHPLSNFPGPRGAAATRLWLAYMELYKGVSLHLIRMQLHDKYGDVIRIAPNELHFANPEAHNDIYNSRNKWDKDYRTYRAFDADTASLCLTSYHDAKQRKDVLNPLFSRTAITKLQDLVRTRIDMFCDALGRQYAEGKYSDLTLGCRCLAMDIITSFCFAQSADATNVPDFNSELVHATEEMLPTLTLGTHFQAFVWFIRYTPQWVALRMGSPVIAALFRLQNRLTEQIDDILRNPSSLENALHPIIYHELLSPEAHKGRPLPSKRSLLEEATILVGSGSDTVGITLTTTVARIVSSPQIQEKLRAELRAAWPDVNEPPRYEALQKLPFLTAVLKEGLRMFPGGPALPRVVPPEGAVIAGFAIPGGAVVSQCFTFVQHAESVFERADEYLPERWLAGDANSLESSIVIFSKGPRSCLGINLAYCELYLALAHIFRRFELAVDIKRSPDFTFKEHFVPYFTGEHLHVACKPLDS</sequence>
<accession>A0ACB8RTZ9</accession>
<evidence type="ECO:0000313" key="1">
    <source>
        <dbReference type="EMBL" id="KAI0047689.1"/>
    </source>
</evidence>
<keyword evidence="2" id="KW-1185">Reference proteome</keyword>
<reference evidence="1" key="1">
    <citation type="submission" date="2021-02" db="EMBL/GenBank/DDBJ databases">
        <authorList>
            <consortium name="DOE Joint Genome Institute"/>
            <person name="Ahrendt S."/>
            <person name="Looney B.P."/>
            <person name="Miyauchi S."/>
            <person name="Morin E."/>
            <person name="Drula E."/>
            <person name="Courty P.E."/>
            <person name="Chicoki N."/>
            <person name="Fauchery L."/>
            <person name="Kohler A."/>
            <person name="Kuo A."/>
            <person name="Labutti K."/>
            <person name="Pangilinan J."/>
            <person name="Lipzen A."/>
            <person name="Riley R."/>
            <person name="Andreopoulos W."/>
            <person name="He G."/>
            <person name="Johnson J."/>
            <person name="Barry K.W."/>
            <person name="Grigoriev I.V."/>
            <person name="Nagy L."/>
            <person name="Hibbett D."/>
            <person name="Henrissat B."/>
            <person name="Matheny P.B."/>
            <person name="Labbe J."/>
            <person name="Martin F."/>
        </authorList>
    </citation>
    <scope>NUCLEOTIDE SEQUENCE</scope>
    <source>
        <strain evidence="1">FP105234-sp</strain>
    </source>
</reference>
<name>A0ACB8RTZ9_9AGAM</name>
<evidence type="ECO:0000313" key="2">
    <source>
        <dbReference type="Proteomes" id="UP000814033"/>
    </source>
</evidence>
<protein>
    <submittedName>
        <fullName evidence="1">P450 monooxygenase</fullName>
    </submittedName>
</protein>
<dbReference type="EMBL" id="MU275899">
    <property type="protein sequence ID" value="KAI0047689.1"/>
    <property type="molecule type" value="Genomic_DNA"/>
</dbReference>